<dbReference type="PANTHER" id="PTHR32182">
    <property type="entry name" value="DNA REPLICATION AND REPAIR PROTEIN RECF"/>
    <property type="match status" value="1"/>
</dbReference>
<accession>A0A1T4YHQ1</accession>
<dbReference type="GO" id="GO:0006302">
    <property type="term" value="P:double-strand break repair"/>
    <property type="evidence" value="ECO:0007669"/>
    <property type="project" value="TreeGrafter"/>
</dbReference>
<name>A0A1T4YHQ1_9BACL</name>
<dbReference type="GO" id="GO:0005524">
    <property type="term" value="F:ATP binding"/>
    <property type="evidence" value="ECO:0007669"/>
    <property type="project" value="InterPro"/>
</dbReference>
<dbReference type="Proteomes" id="UP000190042">
    <property type="component" value="Unassembled WGS sequence"/>
</dbReference>
<dbReference type="InterPro" id="IPR003959">
    <property type="entry name" value="ATPase_AAA_core"/>
</dbReference>
<dbReference type="EMBL" id="FUYJ01000005">
    <property type="protein sequence ID" value="SKB01316.1"/>
    <property type="molecule type" value="Genomic_DNA"/>
</dbReference>
<dbReference type="PANTHER" id="PTHR32182:SF22">
    <property type="entry name" value="ATP-DEPENDENT ENDONUCLEASE, OLD FAMILY-RELATED"/>
    <property type="match status" value="1"/>
</dbReference>
<dbReference type="Pfam" id="PF13304">
    <property type="entry name" value="AAA_21"/>
    <property type="match status" value="1"/>
</dbReference>
<dbReference type="InterPro" id="IPR027417">
    <property type="entry name" value="P-loop_NTPase"/>
</dbReference>
<protein>
    <submittedName>
        <fullName evidence="2">AAA domain-containing protein, putative AbiEii toxin, Type IV TA system</fullName>
    </submittedName>
</protein>
<dbReference type="GO" id="GO:0016887">
    <property type="term" value="F:ATP hydrolysis activity"/>
    <property type="evidence" value="ECO:0007669"/>
    <property type="project" value="InterPro"/>
</dbReference>
<keyword evidence="3" id="KW-1185">Reference proteome</keyword>
<dbReference type="AlphaFoldDB" id="A0A1T4YHQ1"/>
<feature type="domain" description="ATPase AAA-type core" evidence="1">
    <location>
        <begin position="58"/>
        <end position="480"/>
    </location>
</feature>
<evidence type="ECO:0000313" key="3">
    <source>
        <dbReference type="Proteomes" id="UP000190042"/>
    </source>
</evidence>
<evidence type="ECO:0000313" key="2">
    <source>
        <dbReference type="EMBL" id="SKB01316.1"/>
    </source>
</evidence>
<dbReference type="RefSeq" id="WP_078817935.1">
    <property type="nucleotide sequence ID" value="NZ_FUYJ01000005.1"/>
</dbReference>
<evidence type="ECO:0000259" key="1">
    <source>
        <dbReference type="Pfam" id="PF13304"/>
    </source>
</evidence>
<gene>
    <name evidence="2" type="ORF">SAMN04244570_2669</name>
</gene>
<organism evidence="2 3">
    <name type="scientific">Sporosarcina newyorkensis</name>
    <dbReference type="NCBI Taxonomy" id="759851"/>
    <lineage>
        <taxon>Bacteria</taxon>
        <taxon>Bacillati</taxon>
        <taxon>Bacillota</taxon>
        <taxon>Bacilli</taxon>
        <taxon>Bacillales</taxon>
        <taxon>Caryophanaceae</taxon>
        <taxon>Sporosarcina</taxon>
    </lineage>
</organism>
<proteinExistence type="predicted"/>
<reference evidence="3" key="1">
    <citation type="submission" date="2017-02" db="EMBL/GenBank/DDBJ databases">
        <authorList>
            <person name="Varghese N."/>
            <person name="Submissions S."/>
        </authorList>
    </citation>
    <scope>NUCLEOTIDE SEQUENCE [LARGE SCALE GENOMIC DNA]</scope>
    <source>
        <strain evidence="3">DSM 23966</strain>
    </source>
</reference>
<dbReference type="SUPFAM" id="SSF52540">
    <property type="entry name" value="P-loop containing nucleoside triphosphate hydrolases"/>
    <property type="match status" value="1"/>
</dbReference>
<sequence length="610" mass="71835">MKIAFVWINNYKKLKNFQTNFTSKYNIKFKSNNLDIDKNNQYIENFFKVNGSEIKLEISAIVGENGTGKSSILDFIQNYMEKVEFNTDFIIVFEVNNELVIDTNLEIKVTNKENYNIRISNNNANFNFYDNYLLDHITLFFSNVFDVRYLENEKKSFIADETVTLNARNISTNALLNNFDGPDAFLNSEFKKQIFFMNAFKEKLQITDIIDIPEDIYLETNNFSDELDTLSYELSDFIEEFNYEKVSNLYFDIGLRNNFGEKFTVRILQRYCIDVAYLLKGNGLKDTLIISAFNKGKKSNDVITMITSTLIKHFEKKSKLSVKGKIMKKLNDIQENYLKLIVAFNELELFENEKGIYILTTHKKTEAFLNVYKSGFYNSNLFYFYWSKLSSGQYSLLNLFGRFYDSLLQIERDFEDSLYDEEAEELNYEVKSYLLLIDEGDLYFHPQWQKDWLFYFIKLLELIFKGEVQVILTTHSPLILTDFPNCNVTFISESKAITINNELEGSVRTFGANINELFTNSFFISDGLIGKFAKYKINDFAKKLLNSEPDEVYREREFYKNFIDIIGEPFVKNKLLHIYNEKMNLSSTFNIEDRIRFLEVEILKLKSENK</sequence>
<dbReference type="GO" id="GO:0000731">
    <property type="term" value="P:DNA synthesis involved in DNA repair"/>
    <property type="evidence" value="ECO:0007669"/>
    <property type="project" value="TreeGrafter"/>
</dbReference>
<dbReference type="Gene3D" id="3.40.50.300">
    <property type="entry name" value="P-loop containing nucleotide triphosphate hydrolases"/>
    <property type="match status" value="2"/>
</dbReference>